<dbReference type="InterPro" id="IPR001680">
    <property type="entry name" value="WD40_rpt"/>
</dbReference>
<dbReference type="InterPro" id="IPR036322">
    <property type="entry name" value="WD40_repeat_dom_sf"/>
</dbReference>
<evidence type="ECO:0000256" key="7">
    <source>
        <dbReference type="ARBA" id="ARBA00022574"/>
    </source>
</evidence>
<dbReference type="PROSITE" id="PS50082">
    <property type="entry name" value="WD_REPEATS_2"/>
    <property type="match status" value="4"/>
</dbReference>
<dbReference type="SUPFAM" id="SSF50978">
    <property type="entry name" value="WD40 repeat-like"/>
    <property type="match status" value="3"/>
</dbReference>
<dbReference type="CDD" id="cd00200">
    <property type="entry name" value="WD40"/>
    <property type="match status" value="1"/>
</dbReference>
<name>A0AAV8VHP5_9CUCU</name>
<keyword evidence="13" id="KW-1185">Reference proteome</keyword>
<comment type="similarity">
    <text evidence="4">Belongs to the WD repeat ELP2 family.</text>
</comment>
<evidence type="ECO:0000256" key="8">
    <source>
        <dbReference type="ARBA" id="ARBA00022694"/>
    </source>
</evidence>
<evidence type="ECO:0000256" key="1">
    <source>
        <dbReference type="ARBA" id="ARBA00004123"/>
    </source>
</evidence>
<organism evidence="12 13">
    <name type="scientific">Exocentrus adspersus</name>
    <dbReference type="NCBI Taxonomy" id="1586481"/>
    <lineage>
        <taxon>Eukaryota</taxon>
        <taxon>Metazoa</taxon>
        <taxon>Ecdysozoa</taxon>
        <taxon>Arthropoda</taxon>
        <taxon>Hexapoda</taxon>
        <taxon>Insecta</taxon>
        <taxon>Pterygota</taxon>
        <taxon>Neoptera</taxon>
        <taxon>Endopterygota</taxon>
        <taxon>Coleoptera</taxon>
        <taxon>Polyphaga</taxon>
        <taxon>Cucujiformia</taxon>
        <taxon>Chrysomeloidea</taxon>
        <taxon>Cerambycidae</taxon>
        <taxon>Lamiinae</taxon>
        <taxon>Acanthocinini</taxon>
        <taxon>Exocentrus</taxon>
    </lineage>
</organism>
<dbReference type="AlphaFoldDB" id="A0AAV8VHP5"/>
<dbReference type="InterPro" id="IPR037289">
    <property type="entry name" value="Elp2"/>
</dbReference>
<keyword evidence="10" id="KW-0539">Nucleus</keyword>
<feature type="repeat" description="WD" evidence="11">
    <location>
        <begin position="52"/>
        <end position="91"/>
    </location>
</feature>
<dbReference type="PANTHER" id="PTHR44111:SF1">
    <property type="entry name" value="ELONGATOR COMPLEX PROTEIN 2"/>
    <property type="match status" value="1"/>
</dbReference>
<evidence type="ECO:0000313" key="12">
    <source>
        <dbReference type="EMBL" id="KAJ8913600.1"/>
    </source>
</evidence>
<dbReference type="GO" id="GO:0005737">
    <property type="term" value="C:cytoplasm"/>
    <property type="evidence" value="ECO:0007669"/>
    <property type="project" value="UniProtKB-SubCell"/>
</dbReference>
<comment type="subcellular location">
    <subcellularLocation>
        <location evidence="2">Cytoplasm</location>
    </subcellularLocation>
    <subcellularLocation>
        <location evidence="1">Nucleus</location>
    </subcellularLocation>
</comment>
<dbReference type="InterPro" id="IPR019775">
    <property type="entry name" value="WD40_repeat_CS"/>
</dbReference>
<keyword evidence="6" id="KW-0963">Cytoplasm</keyword>
<reference evidence="12 13" key="1">
    <citation type="journal article" date="2023" name="Insect Mol. Biol.">
        <title>Genome sequencing provides insights into the evolution of gene families encoding plant cell wall-degrading enzymes in longhorned beetles.</title>
        <authorList>
            <person name="Shin N.R."/>
            <person name="Okamura Y."/>
            <person name="Kirsch R."/>
            <person name="Pauchet Y."/>
        </authorList>
    </citation>
    <scope>NUCLEOTIDE SEQUENCE [LARGE SCALE GENOMIC DNA]</scope>
    <source>
        <strain evidence="12">EAD_L_NR</strain>
    </source>
</reference>
<evidence type="ECO:0000256" key="4">
    <source>
        <dbReference type="ARBA" id="ARBA00005881"/>
    </source>
</evidence>
<evidence type="ECO:0000256" key="11">
    <source>
        <dbReference type="PROSITE-ProRule" id="PRU00221"/>
    </source>
</evidence>
<comment type="caution">
    <text evidence="12">The sequence shown here is derived from an EMBL/GenBank/DDBJ whole genome shotgun (WGS) entry which is preliminary data.</text>
</comment>
<evidence type="ECO:0000256" key="10">
    <source>
        <dbReference type="ARBA" id="ARBA00023242"/>
    </source>
</evidence>
<evidence type="ECO:0000313" key="13">
    <source>
        <dbReference type="Proteomes" id="UP001159042"/>
    </source>
</evidence>
<protein>
    <recommendedName>
        <fullName evidence="5">Elongator complex protein 2</fullName>
    </recommendedName>
</protein>
<keyword evidence="7 11" id="KW-0853">WD repeat</keyword>
<gene>
    <name evidence="12" type="ORF">NQ315_013422</name>
</gene>
<feature type="repeat" description="WD" evidence="11">
    <location>
        <begin position="274"/>
        <end position="308"/>
    </location>
</feature>
<evidence type="ECO:0000256" key="9">
    <source>
        <dbReference type="ARBA" id="ARBA00022737"/>
    </source>
</evidence>
<dbReference type="GO" id="GO:0005634">
    <property type="term" value="C:nucleus"/>
    <property type="evidence" value="ECO:0007669"/>
    <property type="project" value="UniProtKB-SubCell"/>
</dbReference>
<evidence type="ECO:0000256" key="3">
    <source>
        <dbReference type="ARBA" id="ARBA00005043"/>
    </source>
</evidence>
<dbReference type="FunFam" id="2.130.10.10:FF:000400">
    <property type="entry name" value="Elongator acetyltransferase complex subunit 2"/>
    <property type="match status" value="1"/>
</dbReference>
<dbReference type="PROSITE" id="PS00678">
    <property type="entry name" value="WD_REPEATS_1"/>
    <property type="match status" value="1"/>
</dbReference>
<dbReference type="InterPro" id="IPR015943">
    <property type="entry name" value="WD40/YVTN_repeat-like_dom_sf"/>
</dbReference>
<comment type="pathway">
    <text evidence="3">tRNA modification; 5-methoxycarbonylmethyl-2-thiouridine-tRNA biosynthesis.</text>
</comment>
<dbReference type="EMBL" id="JANEYG010000090">
    <property type="protein sequence ID" value="KAJ8913600.1"/>
    <property type="molecule type" value="Genomic_DNA"/>
</dbReference>
<evidence type="ECO:0000256" key="5">
    <source>
        <dbReference type="ARBA" id="ARBA00020267"/>
    </source>
</evidence>
<keyword evidence="9" id="KW-0677">Repeat</keyword>
<dbReference type="GO" id="GO:0002098">
    <property type="term" value="P:tRNA wobble uridine modification"/>
    <property type="evidence" value="ECO:0007669"/>
    <property type="project" value="InterPro"/>
</dbReference>
<dbReference type="Proteomes" id="UP001159042">
    <property type="component" value="Unassembled WGS sequence"/>
</dbReference>
<dbReference type="PROSITE" id="PS50294">
    <property type="entry name" value="WD_REPEATS_REGION"/>
    <property type="match status" value="3"/>
</dbReference>
<feature type="repeat" description="WD" evidence="11">
    <location>
        <begin position="642"/>
        <end position="683"/>
    </location>
</feature>
<evidence type="ECO:0000256" key="2">
    <source>
        <dbReference type="ARBA" id="ARBA00004496"/>
    </source>
</evidence>
<sequence>MSFENCYVSTNSNQTPNVVHWGRNNLICYGSCNSVLIYDPNVGGGGKVMHTLVGHSKRVNSVKWLSGVGNLFETELVSGSTDSLVFVWTLKGGIYESVTLKGHESNVNIVDGLYKENDTNKAIIVSASMDCTVIVWYRPKPTDTFELHQRINFGYSIAVGLKISFLPNDNQPILACALDNSKIQVYVQTGIENKFDCGAQLSGHEDWVRGLDFASDVDDLLLVSSSQDTFIRLWRFTNKDLVSDLVEDTSKVDNEKTQLRVDNKKYNIYLESVLTGHEGWVYSVNWSPVSLQILSASIDKSLIIWEFDKVSGLWLEKVRMGEVGGNTLGFYGGVFGPDGKQVCAHSYHGAFHIWAYFDKLETWNPSVTIGGHFSEVVDCAWEPKGEYLFSTSSDQTTRIHAPWPSKKEPITWHEIARPQVHGYDMSCLAVLSRYKFASGAEEKVIRTFEAPKNFVDNFRRICQVSEDPQGDAISGLSTFIPKGASVPSLGLSNKAVYTDDNIEQAVSVDKRNPYPEESHFVATDLIEPPTEETLLQNTLWPEVQKLYGHGYEVFALAASPDGKYLASSCKSTKPEHAAILLWDTSSWQQIQKLMSHTLTVVQMQFSPDSLHLLSVSRDRRWSLFTRNDQKTFELAATTDKSTGVHTRIIWTCSWSHDSKYFATGSRDGKAVIWTINKGKQKTNVLGECEMVSKPLELKNESVTAIAFAPGFVSEYYLVAVGFESGVIRIFKWNAEGWKEVLLLIQSFAHHLTVRKLCFRPVFGKGGYNDNDKNVMQLASCSSDYSVRICNIFLNKLS</sequence>
<dbReference type="PANTHER" id="PTHR44111">
    <property type="entry name" value="ELONGATOR COMPLEX PROTEIN 2"/>
    <property type="match status" value="1"/>
</dbReference>
<keyword evidence="8" id="KW-0819">tRNA processing</keyword>
<dbReference type="Pfam" id="PF00400">
    <property type="entry name" value="WD40"/>
    <property type="match status" value="8"/>
</dbReference>
<proteinExistence type="inferred from homology"/>
<evidence type="ECO:0000256" key="6">
    <source>
        <dbReference type="ARBA" id="ARBA00022490"/>
    </source>
</evidence>
<accession>A0AAV8VHP5</accession>
<dbReference type="SMART" id="SM00320">
    <property type="entry name" value="WD40"/>
    <property type="match status" value="11"/>
</dbReference>
<dbReference type="Gene3D" id="2.130.10.10">
    <property type="entry name" value="YVTN repeat-like/Quinoprotein amine dehydrogenase"/>
    <property type="match status" value="4"/>
</dbReference>
<dbReference type="GO" id="GO:0033588">
    <property type="term" value="C:elongator holoenzyme complex"/>
    <property type="evidence" value="ECO:0007669"/>
    <property type="project" value="InterPro"/>
</dbReference>
<feature type="repeat" description="WD" evidence="11">
    <location>
        <begin position="201"/>
        <end position="244"/>
    </location>
</feature>